<feature type="transmembrane region" description="Helical" evidence="1">
    <location>
        <begin position="292"/>
        <end position="310"/>
    </location>
</feature>
<feature type="transmembrane region" description="Helical" evidence="1">
    <location>
        <begin position="107"/>
        <end position="126"/>
    </location>
</feature>
<evidence type="ECO:0000313" key="3">
    <source>
        <dbReference type="EMBL" id="CAD6509510.1"/>
    </source>
</evidence>
<reference evidence="3 4" key="1">
    <citation type="submission" date="2020-10" db="EMBL/GenBank/DDBJ databases">
        <authorList>
            <person name="Peeters C."/>
        </authorList>
    </citation>
    <scope>NUCLEOTIDE SEQUENCE [LARGE SCALE GENOMIC DNA]</scope>
    <source>
        <strain evidence="3 4">LMG 27952</strain>
    </source>
</reference>
<feature type="transmembrane region" description="Helical" evidence="1">
    <location>
        <begin position="158"/>
        <end position="174"/>
    </location>
</feature>
<feature type="transmembrane region" description="Helical" evidence="1">
    <location>
        <begin position="238"/>
        <end position="260"/>
    </location>
</feature>
<protein>
    <recommendedName>
        <fullName evidence="2">DUF7024 domain-containing protein</fullName>
    </recommendedName>
</protein>
<name>A0ABN7HD55_9BURK</name>
<feature type="transmembrane region" description="Helical" evidence="1">
    <location>
        <begin position="322"/>
        <end position="339"/>
    </location>
</feature>
<keyword evidence="1" id="KW-0472">Membrane</keyword>
<evidence type="ECO:0000256" key="1">
    <source>
        <dbReference type="SAM" id="Phobius"/>
    </source>
</evidence>
<evidence type="ECO:0000259" key="2">
    <source>
        <dbReference type="Pfam" id="PF22895"/>
    </source>
</evidence>
<feature type="transmembrane region" description="Helical" evidence="1">
    <location>
        <begin position="181"/>
        <end position="201"/>
    </location>
</feature>
<feature type="transmembrane region" description="Helical" evidence="1">
    <location>
        <begin position="359"/>
        <end position="377"/>
    </location>
</feature>
<keyword evidence="4" id="KW-1185">Reference proteome</keyword>
<feature type="domain" description="DUF7024" evidence="2">
    <location>
        <begin position="533"/>
        <end position="646"/>
    </location>
</feature>
<feature type="transmembrane region" description="Helical" evidence="1">
    <location>
        <begin position="207"/>
        <end position="226"/>
    </location>
</feature>
<feature type="transmembrane region" description="Helical" evidence="1">
    <location>
        <begin position="133"/>
        <end position="152"/>
    </location>
</feature>
<organism evidence="3 4">
    <name type="scientific">Paraburkholderia hiiakae</name>
    <dbReference type="NCBI Taxonomy" id="1081782"/>
    <lineage>
        <taxon>Bacteria</taxon>
        <taxon>Pseudomonadati</taxon>
        <taxon>Pseudomonadota</taxon>
        <taxon>Betaproteobacteria</taxon>
        <taxon>Burkholderiales</taxon>
        <taxon>Burkholderiaceae</taxon>
        <taxon>Paraburkholderia</taxon>
    </lineage>
</organism>
<dbReference type="RefSeq" id="WP_201693847.1">
    <property type="nucleotide sequence ID" value="NZ_CAJHCQ010000001.1"/>
</dbReference>
<dbReference type="Pfam" id="PF22895">
    <property type="entry name" value="DUF7024"/>
    <property type="match status" value="1"/>
</dbReference>
<dbReference type="Proteomes" id="UP000656319">
    <property type="component" value="Unassembled WGS sequence"/>
</dbReference>
<dbReference type="EMBL" id="CAJHCQ010000001">
    <property type="protein sequence ID" value="CAD6509510.1"/>
    <property type="molecule type" value="Genomic_DNA"/>
</dbReference>
<comment type="caution">
    <text evidence="3">The sequence shown here is derived from an EMBL/GenBank/DDBJ whole genome shotgun (WGS) entry which is preliminary data.</text>
</comment>
<proteinExistence type="predicted"/>
<evidence type="ECO:0000313" key="4">
    <source>
        <dbReference type="Proteomes" id="UP000656319"/>
    </source>
</evidence>
<gene>
    <name evidence="3" type="ORF">LMG27952_00284</name>
</gene>
<dbReference type="InterPro" id="IPR054288">
    <property type="entry name" value="DUF7024"/>
</dbReference>
<accession>A0ABN7HD55</accession>
<keyword evidence="1" id="KW-1133">Transmembrane helix</keyword>
<feature type="transmembrane region" description="Helical" evidence="1">
    <location>
        <begin position="384"/>
        <end position="401"/>
    </location>
</feature>
<sequence length="649" mass="70334">MQEVSTPPQGLPATRKWKYAIALLIPALIFVFALTRLPPTRVGDGSEYYALYLAWKDTLRPFMTPASWAQYDALVKTGAIDSMVPLRQLVNQFPALRLGATADVNHFWAYSGLAALLSALPAVVSIKLAPHSAFLLTHAVLFALVSVMALRLEGGKGLGGLLLVTFFSPMIWFADKVHTEFFTFCLVLGGVIACGASRFFLATLLLAAASTQNVSFAVVAFIPLLIDLYRRKHRVYSFFELIALALSALLVFLHPAYYFFRYGVFDPQLLAGGAKIGGNLRVAYVWLFDPDIGLFPNWPFGIVLIIYGLIALGKSGAHRERLWNHVFFCVGFLAINLPAQSSTEKLNAGATPDLARYATWYIPLFYPLAVSLVGTFSRMPTVQKALVVILGALCAVFTFTYQRPELSEAGSMFPSPASRLVQTYMPRVYNPPAEIFSKRYGGIGESPALQQAYAILGPDCRKVLLLGGDGPIYGGAGCAFSTHLLVATVKAHAEAVGTQSGGYLHLTDAEANGVKFRCPRIIDFSKQGNLSDSALSGFGFAEDWGRWSDGAHATLACKGSNATSALVSLTAFSPGNRRQNVLISANGADPRLFTLDSTQRTLSIPLPSSADGEITLRFDLPDAISPKEAGVSEDFRKLGIGIQKIEFAK</sequence>
<feature type="transmembrane region" description="Helical" evidence="1">
    <location>
        <begin position="19"/>
        <end position="37"/>
    </location>
</feature>
<keyword evidence="1" id="KW-0812">Transmembrane</keyword>